<organism evidence="1 2">
    <name type="scientific">Lachnoclostridium phocaeense</name>
    <dbReference type="NCBI Taxonomy" id="1871021"/>
    <lineage>
        <taxon>Bacteria</taxon>
        <taxon>Bacillati</taxon>
        <taxon>Bacillota</taxon>
        <taxon>Clostridia</taxon>
        <taxon>Lachnospirales</taxon>
        <taxon>Lachnospiraceae</taxon>
    </lineage>
</organism>
<reference evidence="1" key="1">
    <citation type="journal article" date="2021" name="PeerJ">
        <title>Extensive microbial diversity within the chicken gut microbiome revealed by metagenomics and culture.</title>
        <authorList>
            <person name="Gilroy R."/>
            <person name="Ravi A."/>
            <person name="Getino M."/>
            <person name="Pursley I."/>
            <person name="Horton D.L."/>
            <person name="Alikhan N.F."/>
            <person name="Baker D."/>
            <person name="Gharbi K."/>
            <person name="Hall N."/>
            <person name="Watson M."/>
            <person name="Adriaenssens E.M."/>
            <person name="Foster-Nyarko E."/>
            <person name="Jarju S."/>
            <person name="Secka A."/>
            <person name="Antonio M."/>
            <person name="Oren A."/>
            <person name="Chaudhuri R.R."/>
            <person name="La Ragione R."/>
            <person name="Hildebrand F."/>
            <person name="Pallen M.J."/>
        </authorList>
    </citation>
    <scope>NUCLEOTIDE SEQUENCE</scope>
    <source>
        <strain evidence="1">ChiSjej5B23-16112</strain>
    </source>
</reference>
<dbReference type="EMBL" id="DYVY01000031">
    <property type="protein sequence ID" value="HJF93484.1"/>
    <property type="molecule type" value="Genomic_DNA"/>
</dbReference>
<sequence length="385" mass="43517">MRYNNCRKKGRCTMKGKGRKRKKTRWKRRVLAVCLVLVLIPAGYIGLILGYMGKVEPETDAVTTNTESSMYTLEEFSERLKPYSGLYEEAVLAHADEPDSGTYVIPGLESARTLTSNGDGKYSICTGMTPQGITVSEQYLFISAYCQSKTHNSVVFMIDKETHEFVKEIVLPNKAHVGSLAYDGENNNLWVCGSRNGVAQVNALDMESVEAYDFSESWEPVSFLHVNNILDIPRSSFMTYHASYLYVGYYSTKENSMIKKYEVQDDGNIQSVPIKHRTSKVRQGVADDEDLKISRYAQGMTFLSDILFLSYSMGIVPSRLAAYQVSDGIRDYTDEMALEDIRLPYMLEQICMDGGTMYLLFESGAYPYRYLPGLSVDRVLKIDIL</sequence>
<evidence type="ECO:0000313" key="2">
    <source>
        <dbReference type="Proteomes" id="UP000769156"/>
    </source>
</evidence>
<accession>A0A921HYK1</accession>
<dbReference type="AlphaFoldDB" id="A0A921HYK1"/>
<dbReference type="SUPFAM" id="SSF63825">
    <property type="entry name" value="YWTD domain"/>
    <property type="match status" value="1"/>
</dbReference>
<dbReference type="OrthoDB" id="7064788at2"/>
<evidence type="ECO:0000313" key="1">
    <source>
        <dbReference type="EMBL" id="HJF93484.1"/>
    </source>
</evidence>
<name>A0A921HYK1_9FIRM</name>
<protein>
    <submittedName>
        <fullName evidence="1">Uncharacterized protein</fullName>
    </submittedName>
</protein>
<gene>
    <name evidence="1" type="ORF">K8V82_01675</name>
</gene>
<proteinExistence type="predicted"/>
<comment type="caution">
    <text evidence="1">The sequence shown here is derived from an EMBL/GenBank/DDBJ whole genome shotgun (WGS) entry which is preliminary data.</text>
</comment>
<dbReference type="Proteomes" id="UP000769156">
    <property type="component" value="Unassembled WGS sequence"/>
</dbReference>
<reference evidence="1" key="2">
    <citation type="submission" date="2021-09" db="EMBL/GenBank/DDBJ databases">
        <authorList>
            <person name="Gilroy R."/>
        </authorList>
    </citation>
    <scope>NUCLEOTIDE SEQUENCE</scope>
    <source>
        <strain evidence="1">ChiSjej5B23-16112</strain>
    </source>
</reference>